<dbReference type="Proteomes" id="UP000320176">
    <property type="component" value="Unassembled WGS sequence"/>
</dbReference>
<proteinExistence type="predicted"/>
<reference evidence="1 2" key="1">
    <citation type="submission" date="2019-02" db="EMBL/GenBank/DDBJ databases">
        <title>Deep-cultivation of Planctomycetes and their phenomic and genomic characterization uncovers novel biology.</title>
        <authorList>
            <person name="Wiegand S."/>
            <person name="Jogler M."/>
            <person name="Boedeker C."/>
            <person name="Pinto D."/>
            <person name="Vollmers J."/>
            <person name="Rivas-Marin E."/>
            <person name="Kohn T."/>
            <person name="Peeters S.H."/>
            <person name="Heuer A."/>
            <person name="Rast P."/>
            <person name="Oberbeckmann S."/>
            <person name="Bunk B."/>
            <person name="Jeske O."/>
            <person name="Meyerdierks A."/>
            <person name="Storesund J.E."/>
            <person name="Kallscheuer N."/>
            <person name="Luecker S."/>
            <person name="Lage O.M."/>
            <person name="Pohl T."/>
            <person name="Merkel B.J."/>
            <person name="Hornburger P."/>
            <person name="Mueller R.-W."/>
            <person name="Bruemmer F."/>
            <person name="Labrenz M."/>
            <person name="Spormann A.M."/>
            <person name="Op Den Camp H."/>
            <person name="Overmann J."/>
            <person name="Amann R."/>
            <person name="Jetten M.S.M."/>
            <person name="Mascher T."/>
            <person name="Medema M.H."/>
            <person name="Devos D.P."/>
            <person name="Kaster A.-K."/>
            <person name="Ovreas L."/>
            <person name="Rohde M."/>
            <person name="Galperin M.Y."/>
            <person name="Jogler C."/>
        </authorList>
    </citation>
    <scope>NUCLEOTIDE SEQUENCE [LARGE SCALE GENOMIC DNA]</scope>
    <source>
        <strain evidence="1 2">Pla52n</strain>
    </source>
</reference>
<comment type="caution">
    <text evidence="1">The sequence shown here is derived from an EMBL/GenBank/DDBJ whole genome shotgun (WGS) entry which is preliminary data.</text>
</comment>
<name>A0A5C6B7C1_9BACT</name>
<accession>A0A5C6B7C1</accession>
<dbReference type="EMBL" id="SJPN01000002">
    <property type="protein sequence ID" value="TWU06394.1"/>
    <property type="molecule type" value="Genomic_DNA"/>
</dbReference>
<organism evidence="1 2">
    <name type="scientific">Stieleria varia</name>
    <dbReference type="NCBI Taxonomy" id="2528005"/>
    <lineage>
        <taxon>Bacteria</taxon>
        <taxon>Pseudomonadati</taxon>
        <taxon>Planctomycetota</taxon>
        <taxon>Planctomycetia</taxon>
        <taxon>Pirellulales</taxon>
        <taxon>Pirellulaceae</taxon>
        <taxon>Stieleria</taxon>
    </lineage>
</organism>
<keyword evidence="2" id="KW-1185">Reference proteome</keyword>
<gene>
    <name evidence="1" type="ORF">Pla52n_21150</name>
</gene>
<sequence>MSPRAHAWSDRLWVGITSSHLGDDQALHAAVCRYLSASVFQCRQSGHVLVVAAESAIEALARRAAELFSVPLITLHVDADSAEILDDEESLSATIHCRSITAEPLQRDDVLISVADRIDAVMVRRGGRVEKALRRRLGTRKDASVRVAIHSISKSATRSLMQMGAIGWYRTRWSESDTADKTSSSVESAEVEPHDDQWMQSENQWLVHCTRAPHGPMPGQTQHQHQDALLLSSWSGLLDPATPLCSLASIVRGGRLLASAIASARQWPVVCFSAASLTQLLQNRCYRPQLRRWDYEPFGVAIRKSAAIKLGVRPVIYGEASQRCTLSPEDQFRFQSKGKTYDWTQEREWRASGDVRLTDMDPDDVRLFVPSAEDAAKLAPLCPWPIEVVRDEPETQFDP</sequence>
<evidence type="ECO:0000313" key="2">
    <source>
        <dbReference type="Proteomes" id="UP000320176"/>
    </source>
</evidence>
<dbReference type="AlphaFoldDB" id="A0A5C6B7C1"/>
<protein>
    <submittedName>
        <fullName evidence="1">Uncharacterized protein</fullName>
    </submittedName>
</protein>
<evidence type="ECO:0000313" key="1">
    <source>
        <dbReference type="EMBL" id="TWU06394.1"/>
    </source>
</evidence>